<dbReference type="Pfam" id="PF05014">
    <property type="entry name" value="Nuc_deoxyrib_tr"/>
    <property type="match status" value="1"/>
</dbReference>
<dbReference type="InterPro" id="IPR051239">
    <property type="entry name" value="2'-dNMP_N-hydrolase"/>
</dbReference>
<dbReference type="AlphaFoldDB" id="A0A2W5QYX6"/>
<gene>
    <name evidence="2" type="ORF">DI549_12710</name>
</gene>
<proteinExistence type="predicted"/>
<dbReference type="GO" id="GO:0016740">
    <property type="term" value="F:transferase activity"/>
    <property type="evidence" value="ECO:0007669"/>
    <property type="project" value="UniProtKB-KW"/>
</dbReference>
<keyword evidence="2" id="KW-0808">Transferase</keyword>
<reference evidence="2 3" key="1">
    <citation type="submission" date="2017-08" db="EMBL/GenBank/DDBJ databases">
        <title>Infants hospitalized years apart are colonized by the same room-sourced microbial strains.</title>
        <authorList>
            <person name="Brooks B."/>
            <person name="Olm M.R."/>
            <person name="Firek B.A."/>
            <person name="Baker R."/>
            <person name="Thomas B.C."/>
            <person name="Morowitz M.J."/>
            <person name="Banfield J.F."/>
        </authorList>
    </citation>
    <scope>NUCLEOTIDE SEQUENCE [LARGE SCALE GENOMIC DNA]</scope>
    <source>
        <strain evidence="2">S2_005_001_R2_27</strain>
    </source>
</reference>
<sequence>MADATRPRLYLAGPEVFRPDAAAEGARLRRLCEEAGAEGLYPLQAEGADIRHGCIALIHEADAVVANISPFRGAHMDPGTAFEIGYAEALGKPVFLWSCERRTLAERIPAVSENRDADGHLIEDFGKPENLMIVRDGATVWAEPAAAIAAAAGMLAFGVKNRALQRQTRRSVIIAALVSLFAALLAGMLANWLVGW</sequence>
<accession>A0A2W5QYX6</accession>
<feature type="transmembrane region" description="Helical" evidence="1">
    <location>
        <begin position="171"/>
        <end position="194"/>
    </location>
</feature>
<organism evidence="2 3">
    <name type="scientific">Ancylobacter novellus</name>
    <name type="common">Thiobacillus novellus</name>
    <dbReference type="NCBI Taxonomy" id="921"/>
    <lineage>
        <taxon>Bacteria</taxon>
        <taxon>Pseudomonadati</taxon>
        <taxon>Pseudomonadota</taxon>
        <taxon>Alphaproteobacteria</taxon>
        <taxon>Hyphomicrobiales</taxon>
        <taxon>Xanthobacteraceae</taxon>
        <taxon>Ancylobacter</taxon>
    </lineage>
</organism>
<feature type="transmembrane region" description="Helical" evidence="1">
    <location>
        <begin position="140"/>
        <end position="159"/>
    </location>
</feature>
<protein>
    <submittedName>
        <fullName evidence="2">Nucleoside 2-deoxyribosyltransferase</fullName>
    </submittedName>
</protein>
<dbReference type="EMBL" id="QFQD01000037">
    <property type="protein sequence ID" value="PZQ81904.1"/>
    <property type="molecule type" value="Genomic_DNA"/>
</dbReference>
<dbReference type="Gene3D" id="3.40.50.450">
    <property type="match status" value="1"/>
</dbReference>
<comment type="caution">
    <text evidence="2">The sequence shown here is derived from an EMBL/GenBank/DDBJ whole genome shotgun (WGS) entry which is preliminary data.</text>
</comment>
<keyword evidence="1" id="KW-0812">Transmembrane</keyword>
<dbReference type="PANTHER" id="PTHR15364:SF0">
    <property type="entry name" value="2'-DEOXYNUCLEOSIDE 5'-PHOSPHATE N-HYDROLASE 1"/>
    <property type="match status" value="1"/>
</dbReference>
<name>A0A2W5QYX6_ANCNO</name>
<dbReference type="Proteomes" id="UP000248887">
    <property type="component" value="Unassembled WGS sequence"/>
</dbReference>
<keyword evidence="1" id="KW-0472">Membrane</keyword>
<dbReference type="GO" id="GO:0070694">
    <property type="term" value="F:5-hydroxymethyl-dUMP N-hydrolase activity"/>
    <property type="evidence" value="ECO:0007669"/>
    <property type="project" value="TreeGrafter"/>
</dbReference>
<evidence type="ECO:0000313" key="3">
    <source>
        <dbReference type="Proteomes" id="UP000248887"/>
    </source>
</evidence>
<dbReference type="GO" id="GO:0009159">
    <property type="term" value="P:deoxyribonucleoside monophosphate catabolic process"/>
    <property type="evidence" value="ECO:0007669"/>
    <property type="project" value="TreeGrafter"/>
</dbReference>
<evidence type="ECO:0000313" key="2">
    <source>
        <dbReference type="EMBL" id="PZQ81904.1"/>
    </source>
</evidence>
<dbReference type="SUPFAM" id="SSF52309">
    <property type="entry name" value="N-(deoxy)ribosyltransferase-like"/>
    <property type="match status" value="1"/>
</dbReference>
<evidence type="ECO:0000256" key="1">
    <source>
        <dbReference type="SAM" id="Phobius"/>
    </source>
</evidence>
<dbReference type="PANTHER" id="PTHR15364">
    <property type="entry name" value="2'-DEOXYNUCLEOSIDE 5'-PHOSPHATE N-HYDROLASE 1"/>
    <property type="match status" value="1"/>
</dbReference>
<dbReference type="InterPro" id="IPR007710">
    <property type="entry name" value="Nucleoside_deoxyribTrfase"/>
</dbReference>
<keyword evidence="1" id="KW-1133">Transmembrane helix</keyword>